<reference evidence="13 14" key="1">
    <citation type="journal article" date="2019" name="ISME J.">
        <title>Deianiraea, an extracellular bacterium associated with the ciliate Paramecium, suggests an alternative scenario for the evolution of Rickettsiales.</title>
        <authorList>
            <person name="Castelli M."/>
            <person name="Sabaneyeva E."/>
            <person name="Lanzoni O."/>
            <person name="Lebedeva N."/>
            <person name="Floriano A.M."/>
            <person name="Gaiarsa S."/>
            <person name="Benken K."/>
            <person name="Modeo L."/>
            <person name="Bandi C."/>
            <person name="Potekhin A."/>
            <person name="Sassera D."/>
            <person name="Petroni G."/>
        </authorList>
    </citation>
    <scope>NUCLEOTIDE SEQUENCE [LARGE SCALE GENOMIC DNA]</scope>
    <source>
        <strain evidence="13">CyL4-1</strain>
    </source>
</reference>
<keyword evidence="6 10" id="KW-0443">Lipid metabolism</keyword>
<evidence type="ECO:0000256" key="2">
    <source>
        <dbReference type="ARBA" id="ARBA00022490"/>
    </source>
</evidence>
<evidence type="ECO:0000256" key="8">
    <source>
        <dbReference type="ARBA" id="ARBA00023268"/>
    </source>
</evidence>
<evidence type="ECO:0000256" key="5">
    <source>
        <dbReference type="ARBA" id="ARBA00022832"/>
    </source>
</evidence>
<dbReference type="Pfam" id="PF08545">
    <property type="entry name" value="ACP_syn_III"/>
    <property type="match status" value="1"/>
</dbReference>
<dbReference type="GO" id="GO:0005737">
    <property type="term" value="C:cytoplasm"/>
    <property type="evidence" value="ECO:0007669"/>
    <property type="project" value="UniProtKB-SubCell"/>
</dbReference>
<keyword evidence="5 10" id="KW-0276">Fatty acid metabolism</keyword>
<feature type="domain" description="Beta-ketoacyl-[acyl-carrier-protein] synthase III C-terminal" evidence="11">
    <location>
        <begin position="222"/>
        <end position="310"/>
    </location>
</feature>
<keyword evidence="9 10" id="KW-0012">Acyltransferase</keyword>
<keyword evidence="2 10" id="KW-0963">Cytoplasm</keyword>
<dbReference type="GO" id="GO:0006633">
    <property type="term" value="P:fatty acid biosynthetic process"/>
    <property type="evidence" value="ECO:0007669"/>
    <property type="project" value="UniProtKB-UniRule"/>
</dbReference>
<comment type="catalytic activity">
    <reaction evidence="10">
        <text>malonyl-[ACP] + acetyl-CoA + H(+) = 3-oxobutanoyl-[ACP] + CO2 + CoA</text>
        <dbReference type="Rhea" id="RHEA:12080"/>
        <dbReference type="Rhea" id="RHEA-COMP:9623"/>
        <dbReference type="Rhea" id="RHEA-COMP:9625"/>
        <dbReference type="ChEBI" id="CHEBI:15378"/>
        <dbReference type="ChEBI" id="CHEBI:16526"/>
        <dbReference type="ChEBI" id="CHEBI:57287"/>
        <dbReference type="ChEBI" id="CHEBI:57288"/>
        <dbReference type="ChEBI" id="CHEBI:78449"/>
        <dbReference type="ChEBI" id="CHEBI:78450"/>
        <dbReference type="EC" id="2.3.1.180"/>
    </reaction>
</comment>
<dbReference type="NCBIfam" id="NF006829">
    <property type="entry name" value="PRK09352.1"/>
    <property type="match status" value="1"/>
</dbReference>
<name>A0A5B8XF99_9RICK</name>
<dbReference type="RefSeq" id="WP_146820869.1">
    <property type="nucleotide sequence ID" value="NZ_CP029077.1"/>
</dbReference>
<dbReference type="HAMAP" id="MF_01815">
    <property type="entry name" value="FabH"/>
    <property type="match status" value="1"/>
</dbReference>
<evidence type="ECO:0000256" key="3">
    <source>
        <dbReference type="ARBA" id="ARBA00022516"/>
    </source>
</evidence>
<comment type="subcellular location">
    <subcellularLocation>
        <location evidence="10">Cytoplasm</location>
    </subcellularLocation>
</comment>
<evidence type="ECO:0000256" key="1">
    <source>
        <dbReference type="ARBA" id="ARBA00008642"/>
    </source>
</evidence>
<dbReference type="SUPFAM" id="SSF53901">
    <property type="entry name" value="Thiolase-like"/>
    <property type="match status" value="1"/>
</dbReference>
<dbReference type="UniPathway" id="UPA00094"/>
<evidence type="ECO:0000313" key="13">
    <source>
        <dbReference type="EMBL" id="QED23605.1"/>
    </source>
</evidence>
<accession>A0A5B8XF99</accession>
<keyword evidence="8 10" id="KW-0511">Multifunctional enzyme</keyword>
<dbReference type="GO" id="GO:0004315">
    <property type="term" value="F:3-oxoacyl-[acyl-carrier-protein] synthase activity"/>
    <property type="evidence" value="ECO:0007669"/>
    <property type="project" value="InterPro"/>
</dbReference>
<dbReference type="EC" id="2.3.1.180" evidence="10"/>
<dbReference type="Gene3D" id="3.40.47.10">
    <property type="match status" value="1"/>
</dbReference>
<dbReference type="InterPro" id="IPR013747">
    <property type="entry name" value="ACP_syn_III_C"/>
</dbReference>
<evidence type="ECO:0000313" key="14">
    <source>
        <dbReference type="Proteomes" id="UP000321934"/>
    </source>
</evidence>
<sequence>MSILTKIHSFGSYLPEKVLTNDDLSKMVDTSDEWIVRRTGISSRHIAKGHETTSYMGAKALEAAMKRGGILPSEIDCIIVATTTQDKPLPSTACEIGKILGVNNAQAFDLQAACTGFVYAMSIANLMIKSGEAKTIAIIGSERMSSVVNWTDRATCVLFGDGAGAMILRASSDCGIIDCKLSASSDLHDILITNIDRHIEMDGKSVFKYATEEMSRNLVAMLEKNNLKASDLSSVIAHQANYRILSHVAEKLGVSEEIFPMTMKIHGNTSAASIPLAFDYWFSCGKVKSGDIIAFQGVGAGMTIGTALVRF</sequence>
<dbReference type="InterPro" id="IPR016039">
    <property type="entry name" value="Thiolase-like"/>
</dbReference>
<evidence type="ECO:0000256" key="10">
    <source>
        <dbReference type="HAMAP-Rule" id="MF_01815"/>
    </source>
</evidence>
<protein>
    <recommendedName>
        <fullName evidence="10">Beta-ketoacyl-[acyl-carrier-protein] synthase III</fullName>
        <shortName evidence="10">Beta-ketoacyl-ACP synthase III</shortName>
        <shortName evidence="10">KAS III</shortName>
        <ecNumber evidence="10">2.3.1.180</ecNumber>
    </recommendedName>
    <alternativeName>
        <fullName evidence="10">3-oxoacyl-[acyl-carrier-protein] synthase 3</fullName>
    </alternativeName>
    <alternativeName>
        <fullName evidence="10">3-oxoacyl-[acyl-carrier-protein] synthase III</fullName>
    </alternativeName>
</protein>
<dbReference type="InterPro" id="IPR004655">
    <property type="entry name" value="FabH"/>
</dbReference>
<dbReference type="EMBL" id="CP029077">
    <property type="protein sequence ID" value="QED23605.1"/>
    <property type="molecule type" value="Genomic_DNA"/>
</dbReference>
<dbReference type="AlphaFoldDB" id="A0A5B8XF99"/>
<dbReference type="PANTHER" id="PTHR34069:SF2">
    <property type="entry name" value="BETA-KETOACYL-[ACYL-CARRIER-PROTEIN] SYNTHASE III"/>
    <property type="match status" value="1"/>
</dbReference>
<evidence type="ECO:0000256" key="6">
    <source>
        <dbReference type="ARBA" id="ARBA00023098"/>
    </source>
</evidence>
<organism evidence="13 14">
    <name type="scientific">Candidatus Deianiraea vastatrix</name>
    <dbReference type="NCBI Taxonomy" id="2163644"/>
    <lineage>
        <taxon>Bacteria</taxon>
        <taxon>Pseudomonadati</taxon>
        <taxon>Pseudomonadota</taxon>
        <taxon>Alphaproteobacteria</taxon>
        <taxon>Rickettsiales</taxon>
        <taxon>Candidatus Deianiraeaceae</taxon>
        <taxon>Candidatus Deianiraea</taxon>
    </lineage>
</organism>
<keyword evidence="4 10" id="KW-0808">Transferase</keyword>
<evidence type="ECO:0000256" key="9">
    <source>
        <dbReference type="ARBA" id="ARBA00023315"/>
    </source>
</evidence>
<evidence type="ECO:0000259" key="11">
    <source>
        <dbReference type="Pfam" id="PF08541"/>
    </source>
</evidence>
<proteinExistence type="inferred from homology"/>
<dbReference type="PANTHER" id="PTHR34069">
    <property type="entry name" value="3-OXOACYL-[ACYL-CARRIER-PROTEIN] SYNTHASE 3"/>
    <property type="match status" value="1"/>
</dbReference>
<dbReference type="NCBIfam" id="TIGR00747">
    <property type="entry name" value="fabH"/>
    <property type="match status" value="1"/>
</dbReference>
<keyword evidence="7 10" id="KW-0275">Fatty acid biosynthesis</keyword>
<dbReference type="CDD" id="cd00830">
    <property type="entry name" value="KAS_III"/>
    <property type="match status" value="1"/>
</dbReference>
<dbReference type="Proteomes" id="UP000321934">
    <property type="component" value="Chromosome"/>
</dbReference>
<dbReference type="InterPro" id="IPR013751">
    <property type="entry name" value="ACP_syn_III_N"/>
</dbReference>
<feature type="domain" description="Beta-ketoacyl-[acyl-carrier-protein] synthase III N-terminal" evidence="12">
    <location>
        <begin position="108"/>
        <end position="183"/>
    </location>
</feature>
<feature type="active site" evidence="10">
    <location>
        <position position="114"/>
    </location>
</feature>
<evidence type="ECO:0000256" key="4">
    <source>
        <dbReference type="ARBA" id="ARBA00022679"/>
    </source>
</evidence>
<keyword evidence="14" id="KW-1185">Reference proteome</keyword>
<feature type="active site" evidence="10">
    <location>
        <position position="238"/>
    </location>
</feature>
<feature type="active site" evidence="10">
    <location>
        <position position="268"/>
    </location>
</feature>
<comment type="subunit">
    <text evidence="10">Homodimer.</text>
</comment>
<comment type="function">
    <text evidence="10">Catalyzes the condensation reaction of fatty acid synthesis by the addition to an acyl acceptor of two carbons from malonyl-ACP. Catalyzes the first condensation reaction which initiates fatty acid synthesis and may therefore play a role in governing the total rate of fatty acid production. Possesses both acetoacetyl-ACP synthase and acetyl transacylase activities. Its substrate specificity determines the biosynthesis of branched-chain and/or straight-chain of fatty acids.</text>
</comment>
<dbReference type="OrthoDB" id="9815506at2"/>
<evidence type="ECO:0000259" key="12">
    <source>
        <dbReference type="Pfam" id="PF08545"/>
    </source>
</evidence>
<dbReference type="GO" id="GO:0033818">
    <property type="term" value="F:beta-ketoacyl-acyl-carrier-protein synthase III activity"/>
    <property type="evidence" value="ECO:0007669"/>
    <property type="project" value="UniProtKB-UniRule"/>
</dbReference>
<evidence type="ECO:0000256" key="7">
    <source>
        <dbReference type="ARBA" id="ARBA00023160"/>
    </source>
</evidence>
<feature type="region of interest" description="ACP-binding" evidence="10">
    <location>
        <begin position="239"/>
        <end position="243"/>
    </location>
</feature>
<dbReference type="GO" id="GO:0044550">
    <property type="term" value="P:secondary metabolite biosynthetic process"/>
    <property type="evidence" value="ECO:0007669"/>
    <property type="project" value="TreeGrafter"/>
</dbReference>
<keyword evidence="3 10" id="KW-0444">Lipid biosynthesis</keyword>
<comment type="similarity">
    <text evidence="1 10">Belongs to the thiolase-like superfamily. FabH family.</text>
</comment>
<dbReference type="Pfam" id="PF08541">
    <property type="entry name" value="ACP_syn_III_C"/>
    <property type="match status" value="1"/>
</dbReference>
<gene>
    <name evidence="10" type="primary">fabH</name>
    <name evidence="13" type="ORF">Deia_00817</name>
</gene>
<comment type="domain">
    <text evidence="10">The last Arg residue of the ACP-binding site is essential for the weak association between ACP/AcpP and FabH.</text>
</comment>
<comment type="pathway">
    <text evidence="10">Lipid metabolism; fatty acid biosynthesis.</text>
</comment>